<keyword evidence="1" id="KW-0175">Coiled coil</keyword>
<feature type="compositionally biased region" description="Basic and acidic residues" evidence="2">
    <location>
        <begin position="750"/>
        <end position="759"/>
    </location>
</feature>
<proteinExistence type="predicted"/>
<evidence type="ECO:0008006" key="5">
    <source>
        <dbReference type="Google" id="ProtNLM"/>
    </source>
</evidence>
<dbReference type="Proteomes" id="UP000030641">
    <property type="component" value="Unassembled WGS sequence"/>
</dbReference>
<sequence length="831" mass="89403">MTPLEKMLGNEKCADIWLVCADGLLIPFHTVIFDLSNTLDSPFDVFIKSARVSDEDFVPVPLDGQTMWRILSFVYMDTYSDEATSPPTFRTVAAPEFAREDGVAETLRNLSLDPQDCTSATLLNAWSSMQVYIAANLWSMDRLIIESSERFGGFIRGSSAEHDFSNFVNAIFNSVPDPRRLLYDQVTKECVVSIETLISDDHFRDAIMKHSHLGLLLVEELTALLATYRQALIDGDQTPSAPIASASTSVDASILLESQNRLAETESLLNEAENHLSVKDESIARLEQEVARLKARPDISRPDNSMLVDQVADKINIVDNLAEQLDEKDREIAEKDQEIAELREEMAVKDQKMVEKDQKISDLGRLNHDLTQGINSNRSGMQFTTDLMIECNESREKITALQALLQTFETKHEESLALTAPRAETQEDLIVNKASIPQPAAGKDSQPANTSQSADDEQSANRRRPVHGVGMLEEVVNGITSGNAVPTEAPAAATTRSLPAPAIATHIARGGGPLTFPERLAQRRTAQMAEMVEPAERAAAAGILGGERVEAPQEAPEAPEVTEDTGVREGPASMPLVPRGALPAAQQPVLSASNGASANGEGSTITTNGASRGPHVAAASRRAGPHARNGGSASVAPASSSANAVPQTPSEPRTPTVARTFAESQTRAGPHTRAAAPQVNGGERAPANAPTGPATVVVTNSHTNDNPVRDAVIEQQQAQFNRLQAEIAFLRGQLNDARTGPAANVQTRDQNGRGGREGRGGGGFGGAGGSAQPRLDAILTALKEYDLDHKACNDCGINFNSEWRGVVDDPHKSSLILLCRKCGEKKCHWDC</sequence>
<name>A0A074ZCF9_AURSE</name>
<feature type="region of interest" description="Disordered" evidence="2">
    <location>
        <begin position="549"/>
        <end position="579"/>
    </location>
</feature>
<feature type="region of interest" description="Disordered" evidence="2">
    <location>
        <begin position="591"/>
        <end position="705"/>
    </location>
</feature>
<feature type="compositionally biased region" description="Polar residues" evidence="2">
    <location>
        <begin position="591"/>
        <end position="610"/>
    </location>
</feature>
<dbReference type="GeneID" id="25366244"/>
<feature type="compositionally biased region" description="Low complexity" evidence="2">
    <location>
        <begin position="629"/>
        <end position="646"/>
    </location>
</feature>
<evidence type="ECO:0000313" key="4">
    <source>
        <dbReference type="Proteomes" id="UP000030641"/>
    </source>
</evidence>
<protein>
    <recommendedName>
        <fullName evidence="5">BTB domain-containing protein</fullName>
    </recommendedName>
</protein>
<dbReference type="HOGENOM" id="CLU_341299_0_0_1"/>
<feature type="coiled-coil region" evidence="1">
    <location>
        <begin position="255"/>
        <end position="359"/>
    </location>
</feature>
<dbReference type="InParanoid" id="A0A074ZCF9"/>
<evidence type="ECO:0000256" key="1">
    <source>
        <dbReference type="SAM" id="Coils"/>
    </source>
</evidence>
<organism evidence="3 4">
    <name type="scientific">Aureobasidium subglaciale (strain EXF-2481)</name>
    <name type="common">Aureobasidium pullulans var. subglaciale</name>
    <dbReference type="NCBI Taxonomy" id="1043005"/>
    <lineage>
        <taxon>Eukaryota</taxon>
        <taxon>Fungi</taxon>
        <taxon>Dikarya</taxon>
        <taxon>Ascomycota</taxon>
        <taxon>Pezizomycotina</taxon>
        <taxon>Dothideomycetes</taxon>
        <taxon>Dothideomycetidae</taxon>
        <taxon>Dothideales</taxon>
        <taxon>Saccotheciaceae</taxon>
        <taxon>Aureobasidium</taxon>
    </lineage>
</organism>
<dbReference type="EMBL" id="KL584756">
    <property type="protein sequence ID" value="KEQ96386.1"/>
    <property type="molecule type" value="Genomic_DNA"/>
</dbReference>
<gene>
    <name evidence="3" type="ORF">AUEXF2481DRAFT_3894</name>
</gene>
<dbReference type="STRING" id="1043005.A0A074ZCF9"/>
<evidence type="ECO:0000256" key="2">
    <source>
        <dbReference type="SAM" id="MobiDB-lite"/>
    </source>
</evidence>
<feature type="region of interest" description="Disordered" evidence="2">
    <location>
        <begin position="437"/>
        <end position="468"/>
    </location>
</feature>
<keyword evidence="4" id="KW-1185">Reference proteome</keyword>
<reference evidence="3 4" key="1">
    <citation type="journal article" date="2014" name="BMC Genomics">
        <title>Genome sequencing of four Aureobasidium pullulans varieties: biotechnological potential, stress tolerance, and description of new species.</title>
        <authorList>
            <person name="Gostin Ar C."/>
            <person name="Ohm R.A."/>
            <person name="Kogej T."/>
            <person name="Sonjak S."/>
            <person name="Turk M."/>
            <person name="Zajc J."/>
            <person name="Zalar P."/>
            <person name="Grube M."/>
            <person name="Sun H."/>
            <person name="Han J."/>
            <person name="Sharma A."/>
            <person name="Chiniquy J."/>
            <person name="Ngan C.Y."/>
            <person name="Lipzen A."/>
            <person name="Barry K."/>
            <person name="Grigoriev I.V."/>
            <person name="Gunde-Cimerman N."/>
        </authorList>
    </citation>
    <scope>NUCLEOTIDE SEQUENCE [LARGE SCALE GENOMIC DNA]</scope>
    <source>
        <strain evidence="3 4">EXF-2481</strain>
    </source>
</reference>
<dbReference type="AlphaFoldDB" id="A0A074ZCF9"/>
<feature type="compositionally biased region" description="Gly residues" evidence="2">
    <location>
        <begin position="760"/>
        <end position="769"/>
    </location>
</feature>
<feature type="region of interest" description="Disordered" evidence="2">
    <location>
        <begin position="740"/>
        <end position="769"/>
    </location>
</feature>
<evidence type="ECO:0000313" key="3">
    <source>
        <dbReference type="EMBL" id="KEQ96386.1"/>
    </source>
</evidence>
<dbReference type="OrthoDB" id="6359816at2759"/>
<accession>A0A074ZCF9</accession>
<dbReference type="RefSeq" id="XP_013344798.1">
    <property type="nucleotide sequence ID" value="XM_013489344.1"/>
</dbReference>